<comment type="caution">
    <text evidence="2">The sequence shown here is derived from an EMBL/GenBank/DDBJ whole genome shotgun (WGS) entry which is preliminary data.</text>
</comment>
<reference evidence="2 3" key="1">
    <citation type="submission" date="2024-09" db="EMBL/GenBank/DDBJ databases">
        <title>Chromosome-scale assembly of Riccia fluitans.</title>
        <authorList>
            <person name="Paukszto L."/>
            <person name="Sawicki J."/>
            <person name="Karawczyk K."/>
            <person name="Piernik-Szablinska J."/>
            <person name="Szczecinska M."/>
            <person name="Mazdziarz M."/>
        </authorList>
    </citation>
    <scope>NUCLEOTIDE SEQUENCE [LARGE SCALE GENOMIC DNA]</scope>
    <source>
        <strain evidence="2">Rf_01</strain>
        <tissue evidence="2">Aerial parts of the thallus</tissue>
    </source>
</reference>
<dbReference type="Proteomes" id="UP001605036">
    <property type="component" value="Unassembled WGS sequence"/>
</dbReference>
<feature type="compositionally biased region" description="Pro residues" evidence="1">
    <location>
        <begin position="10"/>
        <end position="27"/>
    </location>
</feature>
<dbReference type="PANTHER" id="PTHR36749">
    <property type="entry name" value="F7O18.3 PROTEIN"/>
    <property type="match status" value="1"/>
</dbReference>
<accession>A0ABD1YGV5</accession>
<evidence type="ECO:0000313" key="2">
    <source>
        <dbReference type="EMBL" id="KAL2629888.1"/>
    </source>
</evidence>
<feature type="compositionally biased region" description="Basic and acidic residues" evidence="1">
    <location>
        <begin position="42"/>
        <end position="55"/>
    </location>
</feature>
<dbReference type="AlphaFoldDB" id="A0ABD1YGV5"/>
<dbReference type="PANTHER" id="PTHR36749:SF1">
    <property type="entry name" value="F7O18.3 PROTEIN"/>
    <property type="match status" value="1"/>
</dbReference>
<sequence>MGGNSLFADLPPPAPPTDPSPSNPPRSEPATPRRSSLAYETPSKRSPEKNGEGGAKRVRFQSNEVEASEEQVLGAVSKIAAHIGNPSKFSKASKLAIQLLQAGIKSSDVADAFYELLRAAMSSLSRATDMKLWADYQTLFKEVQVKIEVFDSTQQAQIRVWELWANLTNEFRTDDTYVFSKASSRVRQLIDSLPEATEKDELAGEELETVSGEKSGRRSLGDGRTGSPCMRIDNSSKERESGEAGVESDPFGLNALLPRPSRKEEIARRKKDVEATNRKAHDDAVRMLREQREALLACVKLAADHYKSNWAQTIIDILVKHAYDKRSKFTVTQRQALEQLWSSIREQQSRRKQGKSTTGKLDVTAFELLQRQYASERISIRKAVGSSGERSAEQWLG</sequence>
<organism evidence="2 3">
    <name type="scientific">Riccia fluitans</name>
    <dbReference type="NCBI Taxonomy" id="41844"/>
    <lineage>
        <taxon>Eukaryota</taxon>
        <taxon>Viridiplantae</taxon>
        <taxon>Streptophyta</taxon>
        <taxon>Embryophyta</taxon>
        <taxon>Marchantiophyta</taxon>
        <taxon>Marchantiopsida</taxon>
        <taxon>Marchantiidae</taxon>
        <taxon>Marchantiales</taxon>
        <taxon>Ricciaceae</taxon>
        <taxon>Riccia</taxon>
    </lineage>
</organism>
<gene>
    <name evidence="2" type="ORF">R1flu_014574</name>
</gene>
<evidence type="ECO:0000256" key="1">
    <source>
        <dbReference type="SAM" id="MobiDB-lite"/>
    </source>
</evidence>
<feature type="region of interest" description="Disordered" evidence="1">
    <location>
        <begin position="1"/>
        <end position="56"/>
    </location>
</feature>
<name>A0ABD1YGV5_9MARC</name>
<feature type="compositionally biased region" description="Basic and acidic residues" evidence="1">
    <location>
        <begin position="261"/>
        <end position="277"/>
    </location>
</feature>
<feature type="region of interest" description="Disordered" evidence="1">
    <location>
        <begin position="200"/>
        <end position="277"/>
    </location>
</feature>
<evidence type="ECO:0000313" key="3">
    <source>
        <dbReference type="Proteomes" id="UP001605036"/>
    </source>
</evidence>
<keyword evidence="3" id="KW-1185">Reference proteome</keyword>
<proteinExistence type="predicted"/>
<protein>
    <submittedName>
        <fullName evidence="2">Uncharacterized protein</fullName>
    </submittedName>
</protein>
<dbReference type="EMBL" id="JBHFFA010000004">
    <property type="protein sequence ID" value="KAL2629888.1"/>
    <property type="molecule type" value="Genomic_DNA"/>
</dbReference>